<protein>
    <submittedName>
        <fullName evidence="2">Uncharacterized protein</fullName>
    </submittedName>
</protein>
<proteinExistence type="predicted"/>
<accession>A0A6J5TWL4</accession>
<evidence type="ECO:0000256" key="1">
    <source>
        <dbReference type="SAM" id="Phobius"/>
    </source>
</evidence>
<dbReference type="Proteomes" id="UP000507222">
    <property type="component" value="Unassembled WGS sequence"/>
</dbReference>
<gene>
    <name evidence="2" type="ORF">CURHAP_LOCUS10060</name>
</gene>
<dbReference type="AlphaFoldDB" id="A0A6J5TWL4"/>
<keyword evidence="1" id="KW-0472">Membrane</keyword>
<reference evidence="2 3" key="1">
    <citation type="submission" date="2020-05" db="EMBL/GenBank/DDBJ databases">
        <authorList>
            <person name="Campoy J."/>
            <person name="Schneeberger K."/>
            <person name="Spophaly S."/>
        </authorList>
    </citation>
    <scope>NUCLEOTIDE SEQUENCE [LARGE SCALE GENOMIC DNA]</scope>
    <source>
        <strain evidence="2">PruArmRojPasFocal</strain>
    </source>
</reference>
<dbReference type="EMBL" id="CAEKDK010000001">
    <property type="protein sequence ID" value="CAB4267395.1"/>
    <property type="molecule type" value="Genomic_DNA"/>
</dbReference>
<sequence>MSFGTTPCDALLYRSESCHWVHYYAIRYPDIRRVIVPFDALLYHSTARHSMCYYTIRHPVIWHVIVLFDTLSFDALLFYVEILGSTGKENWLKNFVLRNMQISPSNILLTWGLGGMEMVHYATWKKAKVLLGQWIEDYKSSTKKYLLT</sequence>
<keyword evidence="1" id="KW-0812">Transmembrane</keyword>
<feature type="transmembrane region" description="Helical" evidence="1">
    <location>
        <begin position="60"/>
        <end position="80"/>
    </location>
</feature>
<keyword evidence="1" id="KW-1133">Transmembrane helix</keyword>
<evidence type="ECO:0000313" key="2">
    <source>
        <dbReference type="EMBL" id="CAB4267395.1"/>
    </source>
</evidence>
<organism evidence="2 3">
    <name type="scientific">Prunus armeniaca</name>
    <name type="common">Apricot</name>
    <name type="synonym">Armeniaca vulgaris</name>
    <dbReference type="NCBI Taxonomy" id="36596"/>
    <lineage>
        <taxon>Eukaryota</taxon>
        <taxon>Viridiplantae</taxon>
        <taxon>Streptophyta</taxon>
        <taxon>Embryophyta</taxon>
        <taxon>Tracheophyta</taxon>
        <taxon>Spermatophyta</taxon>
        <taxon>Magnoliopsida</taxon>
        <taxon>eudicotyledons</taxon>
        <taxon>Gunneridae</taxon>
        <taxon>Pentapetalae</taxon>
        <taxon>rosids</taxon>
        <taxon>fabids</taxon>
        <taxon>Rosales</taxon>
        <taxon>Rosaceae</taxon>
        <taxon>Amygdaloideae</taxon>
        <taxon>Amygdaleae</taxon>
        <taxon>Prunus</taxon>
    </lineage>
</organism>
<name>A0A6J5TWL4_PRUAR</name>
<evidence type="ECO:0000313" key="3">
    <source>
        <dbReference type="Proteomes" id="UP000507222"/>
    </source>
</evidence>